<dbReference type="Proteomes" id="UP000054559">
    <property type="component" value="Unassembled WGS sequence"/>
</dbReference>
<dbReference type="EMBL" id="DS268119">
    <property type="protein sequence ID" value="KMU74935.1"/>
    <property type="molecule type" value="Genomic_DNA"/>
</dbReference>
<organism evidence="1 2">
    <name type="scientific">Coccidioides immitis RMSCC 3703</name>
    <dbReference type="NCBI Taxonomy" id="454286"/>
    <lineage>
        <taxon>Eukaryota</taxon>
        <taxon>Fungi</taxon>
        <taxon>Dikarya</taxon>
        <taxon>Ascomycota</taxon>
        <taxon>Pezizomycotina</taxon>
        <taxon>Eurotiomycetes</taxon>
        <taxon>Eurotiomycetidae</taxon>
        <taxon>Onygenales</taxon>
        <taxon>Onygenaceae</taxon>
        <taxon>Coccidioides</taxon>
    </lineage>
</organism>
<evidence type="ECO:0000313" key="2">
    <source>
        <dbReference type="Proteomes" id="UP000054559"/>
    </source>
</evidence>
<sequence length="240" mass="27755">MEPTLDWEVVLSEKWDRMNGIDVESVTLLMGYQKRLQIRTLEDRHKRLSTIALISSSVEPEFGYFTNLRVAARVTTVPTLSSKIRVRWSICNLRPTILVGIYNLARRGVAGRDLACPHRTEMSNLAKALQYRIELFRLAHPVSLRILMKAHILRNTKYSEPPSHSYPKKTKIPDCECRCFGWNAARGNGNTQERCRFAPKKQETGQKHNTASLIDPAEKQYIQPYPRFSSEELLRRKAMR</sequence>
<dbReference type="AlphaFoldDB" id="A0A0J8QS70"/>
<evidence type="ECO:0000313" key="1">
    <source>
        <dbReference type="EMBL" id="KMU74935.1"/>
    </source>
</evidence>
<gene>
    <name evidence="1" type="ORF">CISG_00864</name>
</gene>
<reference evidence="2" key="1">
    <citation type="journal article" date="2010" name="Genome Res.">
        <title>Population genomic sequencing of Coccidioides fungi reveals recent hybridization and transposon control.</title>
        <authorList>
            <person name="Neafsey D.E."/>
            <person name="Barker B.M."/>
            <person name="Sharpton T.J."/>
            <person name="Stajich J.E."/>
            <person name="Park D.J."/>
            <person name="Whiston E."/>
            <person name="Hung C.-Y."/>
            <person name="McMahan C."/>
            <person name="White J."/>
            <person name="Sykes S."/>
            <person name="Heiman D."/>
            <person name="Young S."/>
            <person name="Zeng Q."/>
            <person name="Abouelleil A."/>
            <person name="Aftuck L."/>
            <person name="Bessette D."/>
            <person name="Brown A."/>
            <person name="FitzGerald M."/>
            <person name="Lui A."/>
            <person name="Macdonald J.P."/>
            <person name="Priest M."/>
            <person name="Orbach M.J."/>
            <person name="Galgiani J.N."/>
            <person name="Kirkland T.N."/>
            <person name="Cole G.T."/>
            <person name="Birren B.W."/>
            <person name="Henn M.R."/>
            <person name="Taylor J.W."/>
            <person name="Rounsley S.D."/>
        </authorList>
    </citation>
    <scope>NUCLEOTIDE SEQUENCE [LARGE SCALE GENOMIC DNA]</scope>
    <source>
        <strain evidence="2">RMSCC 3703</strain>
    </source>
</reference>
<proteinExistence type="predicted"/>
<name>A0A0J8QS70_COCIT</name>
<protein>
    <submittedName>
        <fullName evidence="1">Uncharacterized protein</fullName>
    </submittedName>
</protein>
<accession>A0A0J8QS70</accession>